<dbReference type="InterPro" id="IPR044560">
    <property type="entry name" value="MOase"/>
</dbReference>
<dbReference type="InterPro" id="IPR002938">
    <property type="entry name" value="FAD-bd"/>
</dbReference>
<proteinExistence type="inferred from homology"/>
<dbReference type="Gene3D" id="3.50.50.60">
    <property type="entry name" value="FAD/NAD(P)-binding domain"/>
    <property type="match status" value="1"/>
</dbReference>
<protein>
    <recommendedName>
        <fullName evidence="4">FAD-binding domain-containing protein</fullName>
    </recommendedName>
</protein>
<dbReference type="SUPFAM" id="SSF51905">
    <property type="entry name" value="FAD/NAD(P)-binding domain"/>
    <property type="match status" value="1"/>
</dbReference>
<dbReference type="AlphaFoldDB" id="A0A059AP12"/>
<dbReference type="PANTHER" id="PTHR45934:SF20">
    <property type="entry name" value="MONOOXYGENASE 2-RELATED"/>
    <property type="match status" value="1"/>
</dbReference>
<evidence type="ECO:0000256" key="3">
    <source>
        <dbReference type="ARBA" id="ARBA00024018"/>
    </source>
</evidence>
<name>A0A059AP12_EUCGR</name>
<feature type="domain" description="FAD-binding" evidence="4">
    <location>
        <begin position="6"/>
        <end position="329"/>
    </location>
</feature>
<evidence type="ECO:0000259" key="4">
    <source>
        <dbReference type="Pfam" id="PF01494"/>
    </source>
</evidence>
<dbReference type="KEGG" id="egr:104418974"/>
<dbReference type="eggNOG" id="KOG2614">
    <property type="taxonomic scope" value="Eukaryota"/>
</dbReference>
<evidence type="ECO:0000256" key="2">
    <source>
        <dbReference type="ARBA" id="ARBA00023033"/>
    </source>
</evidence>
<dbReference type="InParanoid" id="A0A059AP12"/>
<dbReference type="GO" id="GO:0071949">
    <property type="term" value="F:FAD binding"/>
    <property type="evidence" value="ECO:0007669"/>
    <property type="project" value="InterPro"/>
</dbReference>
<dbReference type="PANTHER" id="PTHR45934">
    <property type="entry name" value="FAD/NAD(P)-BINDING OXIDOREDUCTASE FAMILY PROTEIN"/>
    <property type="match status" value="1"/>
</dbReference>
<evidence type="ECO:0000313" key="5">
    <source>
        <dbReference type="EMBL" id="KCW55578.1"/>
    </source>
</evidence>
<accession>A0A059AP12</accession>
<evidence type="ECO:0000256" key="1">
    <source>
        <dbReference type="ARBA" id="ARBA00023002"/>
    </source>
</evidence>
<dbReference type="OMA" id="HVQKIIG"/>
<dbReference type="OrthoDB" id="655030at2759"/>
<organism evidence="5">
    <name type="scientific">Eucalyptus grandis</name>
    <name type="common">Flooded gum</name>
    <dbReference type="NCBI Taxonomy" id="71139"/>
    <lineage>
        <taxon>Eukaryota</taxon>
        <taxon>Viridiplantae</taxon>
        <taxon>Streptophyta</taxon>
        <taxon>Embryophyta</taxon>
        <taxon>Tracheophyta</taxon>
        <taxon>Spermatophyta</taxon>
        <taxon>Magnoliopsida</taxon>
        <taxon>eudicotyledons</taxon>
        <taxon>Gunneridae</taxon>
        <taxon>Pentapetalae</taxon>
        <taxon>rosids</taxon>
        <taxon>malvids</taxon>
        <taxon>Myrtales</taxon>
        <taxon>Myrtaceae</taxon>
        <taxon>Myrtoideae</taxon>
        <taxon>Eucalypteae</taxon>
        <taxon>Eucalyptus</taxon>
    </lineage>
</organism>
<comment type="similarity">
    <text evidence="3">Belongs to the 3-hydroxybenzoate 6-hydroxylase family.</text>
</comment>
<gene>
    <name evidence="5" type="ORF">EUGRSUZ_I01449</name>
</gene>
<reference evidence="5" key="1">
    <citation type="submission" date="2013-07" db="EMBL/GenBank/DDBJ databases">
        <title>The genome of Eucalyptus grandis.</title>
        <authorList>
            <person name="Schmutz J."/>
            <person name="Hayes R."/>
            <person name="Myburg A."/>
            <person name="Tuskan G."/>
            <person name="Grattapaglia D."/>
            <person name="Rokhsar D.S."/>
        </authorList>
    </citation>
    <scope>NUCLEOTIDE SEQUENCE</scope>
    <source>
        <tissue evidence="5">Leaf extractions</tissue>
    </source>
</reference>
<dbReference type="InterPro" id="IPR036188">
    <property type="entry name" value="FAD/NAD-bd_sf"/>
</dbReference>
<dbReference type="FunCoup" id="A0A059AP12">
    <property type="interactions" value="137"/>
</dbReference>
<sequence>MELVEDIVIVGAGIAGLTTALGLHRLGIRSLVLESHDSLRITGFALAIWTNAWKALDAVGISESLRRRHTRLLGVMTTSTVSGLPTAETQFSAAGTQRDHEVRCVQRKILMETLVNELPSGTIKFSSKVVSIEQSGNLKLIHLSDGSILKAKVLLGCDGVNSAVAKWLGFKAPAFVGRFAVRGSVYNENGHGFEPKLFEFIGEGFRSGFVACDDKTMYWFATFSTSMSSQEMEESPAKVKQFVLSKLGKVAEDFKAVVRDTELENLSLAPLRFRHPWDILWGRTSKSNVCVAGDAFHPMTPDIGQGGCAALEDGVILARCLGEALRDKQGIRSEEYRRIEMGLKNYAKERRWRAFELISTAYMVGYIQTSNGKILSFLRNKVLGGFFAGQQLKLASFDCGKLTTS</sequence>
<dbReference type="STRING" id="71139.A0A059AP12"/>
<keyword evidence="2" id="KW-0503">Monooxygenase</keyword>
<keyword evidence="1" id="KW-0560">Oxidoreductase</keyword>
<dbReference type="PRINTS" id="PR00420">
    <property type="entry name" value="RNGMNOXGNASE"/>
</dbReference>
<dbReference type="Pfam" id="PF01494">
    <property type="entry name" value="FAD_binding_3"/>
    <property type="match status" value="1"/>
</dbReference>
<dbReference type="EMBL" id="KK198761">
    <property type="protein sequence ID" value="KCW55578.1"/>
    <property type="molecule type" value="Genomic_DNA"/>
</dbReference>
<dbReference type="Gramene" id="KCW55578">
    <property type="protein sequence ID" value="KCW55578"/>
    <property type="gene ID" value="EUGRSUZ_I01449"/>
</dbReference>
<dbReference type="GO" id="GO:0004497">
    <property type="term" value="F:monooxygenase activity"/>
    <property type="evidence" value="ECO:0007669"/>
    <property type="project" value="UniProtKB-KW"/>
</dbReference>